<gene>
    <name evidence="3" type="ORF">M9Y10_009132</name>
</gene>
<dbReference type="PANTHER" id="PTHR45876:SF8">
    <property type="entry name" value="FI04035P"/>
    <property type="match status" value="1"/>
</dbReference>
<dbReference type="EMBL" id="JAPFFF010000014">
    <property type="protein sequence ID" value="KAK8871218.1"/>
    <property type="molecule type" value="Genomic_DNA"/>
</dbReference>
<name>A0ABR2IZW6_9EUKA</name>
<dbReference type="Proteomes" id="UP001470230">
    <property type="component" value="Unassembled WGS sequence"/>
</dbReference>
<dbReference type="InterPro" id="IPR038185">
    <property type="entry name" value="MyTH4_dom_sf"/>
</dbReference>
<organism evidence="3 4">
    <name type="scientific">Tritrichomonas musculus</name>
    <dbReference type="NCBI Taxonomy" id="1915356"/>
    <lineage>
        <taxon>Eukaryota</taxon>
        <taxon>Metamonada</taxon>
        <taxon>Parabasalia</taxon>
        <taxon>Tritrichomonadida</taxon>
        <taxon>Tritrichomonadidae</taxon>
        <taxon>Tritrichomonas</taxon>
    </lineage>
</organism>
<dbReference type="SUPFAM" id="SSF48350">
    <property type="entry name" value="GTPase activation domain, GAP"/>
    <property type="match status" value="1"/>
</dbReference>
<dbReference type="SMART" id="SM00324">
    <property type="entry name" value="RhoGAP"/>
    <property type="match status" value="1"/>
</dbReference>
<keyword evidence="4" id="KW-1185">Reference proteome</keyword>
<dbReference type="PROSITE" id="PS50238">
    <property type="entry name" value="RHOGAP"/>
    <property type="match status" value="1"/>
</dbReference>
<dbReference type="PROSITE" id="PS51016">
    <property type="entry name" value="MYTH4"/>
    <property type="match status" value="1"/>
</dbReference>
<proteinExistence type="predicted"/>
<dbReference type="Pfam" id="PF00620">
    <property type="entry name" value="RhoGAP"/>
    <property type="match status" value="1"/>
</dbReference>
<dbReference type="InterPro" id="IPR000198">
    <property type="entry name" value="RhoGAP_dom"/>
</dbReference>
<dbReference type="PANTHER" id="PTHR45876">
    <property type="entry name" value="FI04035P"/>
    <property type="match status" value="1"/>
</dbReference>
<evidence type="ECO:0000259" key="2">
    <source>
        <dbReference type="PROSITE" id="PS51016"/>
    </source>
</evidence>
<protein>
    <submittedName>
        <fullName evidence="3">Rho GTPase activating protein 39</fullName>
    </submittedName>
</protein>
<dbReference type="InterPro" id="IPR000857">
    <property type="entry name" value="MyTH4_dom"/>
</dbReference>
<dbReference type="InterPro" id="IPR008936">
    <property type="entry name" value="Rho_GTPase_activation_prot"/>
</dbReference>
<dbReference type="Pfam" id="PF00784">
    <property type="entry name" value="MyTH4"/>
    <property type="match status" value="1"/>
</dbReference>
<dbReference type="Gene3D" id="1.10.555.10">
    <property type="entry name" value="Rho GTPase activation protein"/>
    <property type="match status" value="1"/>
</dbReference>
<accession>A0ABR2IZW6</accession>
<dbReference type="Gene3D" id="1.25.40.530">
    <property type="entry name" value="MyTH4 domain"/>
    <property type="match status" value="1"/>
</dbReference>
<evidence type="ECO:0000259" key="1">
    <source>
        <dbReference type="PROSITE" id="PS50238"/>
    </source>
</evidence>
<evidence type="ECO:0000313" key="3">
    <source>
        <dbReference type="EMBL" id="KAK8871218.1"/>
    </source>
</evidence>
<reference evidence="3 4" key="1">
    <citation type="submission" date="2024-04" db="EMBL/GenBank/DDBJ databases">
        <title>Tritrichomonas musculus Genome.</title>
        <authorList>
            <person name="Alves-Ferreira E."/>
            <person name="Grigg M."/>
            <person name="Lorenzi H."/>
            <person name="Galac M."/>
        </authorList>
    </citation>
    <scope>NUCLEOTIDE SEQUENCE [LARGE SCALE GENOMIC DNA]</scope>
    <source>
        <strain evidence="3 4">EAF2021</strain>
    </source>
</reference>
<sequence>MKKAQIYYYRYHDPIKNADYYHEPISNKVTWNFPLDAKVFDGKTNEVVVEPVTPDLKPRSFTQDFDEPEDFDDQELRIFRTTPIKNKVAQFRLPETNKNTMSILKNKSSNLLDFQLLPPGLQAESEIIQDTSINSYLPESYQTDKEQIDFSTFLTKYTTAKKKHLKHVSHFFSYQETSKKHIPILKSTVEENLSRLAINCFDYILDFCSSSGQIPDKLIKSLANNKSLIDEVYVQLVKQTHKNENKDTLLRTWYLLLLMTTLYDSSPQYKPLIRNTLSQGITSNLREVSRCALIAYLRFVSYHAINEDIKRDKLTAILNSENHGFSPFHTHLLEIMYHQKNKAPDCPIPIILWAMVYYLIKNKGFETQKIFIKSGEREKVADLALKCVDSIDAIKTSDAENLAGLIKKWISELGQPLVVSRFYKEFESTPDKTVEIANKLPQFNRFSLMYIIGFLQDFLKHKDQTKVDEKFILNIFGGLLFPPVEEYSFNAPSCLKIGKLVVKNLLDNWDTKEVYPLPIGLLPNGLL</sequence>
<feature type="domain" description="MyTH4" evidence="2">
    <location>
        <begin position="175"/>
        <end position="318"/>
    </location>
</feature>
<evidence type="ECO:0000313" key="4">
    <source>
        <dbReference type="Proteomes" id="UP001470230"/>
    </source>
</evidence>
<comment type="caution">
    <text evidence="3">The sequence shown here is derived from an EMBL/GenBank/DDBJ whole genome shotgun (WGS) entry which is preliminary data.</text>
</comment>
<feature type="domain" description="Rho-GAP" evidence="1">
    <location>
        <begin position="330"/>
        <end position="513"/>
    </location>
</feature>